<evidence type="ECO:0000313" key="2">
    <source>
        <dbReference type="Proteomes" id="UP001618531"/>
    </source>
</evidence>
<comment type="caution">
    <text evidence="1">The sequence shown here is derived from an EMBL/GenBank/DDBJ whole genome shotgun (WGS) entry which is preliminary data.</text>
</comment>
<sequence length="209" mass="24199">MSKGILYFVLLITLLNNKDTEVSNKITVDSNHSLASRVFTESEFQIQNKTKDVTVKIGDTREEVERKLGNYVDYYAHTNVYEYRNHVSIHYKTGIVDGIMIYDTAMNPRKFKTPRGIGYGSTYQDVIHQYGRKAFMDSKKGKVSSITYAFEKNKQGQYNTITSFDHLVLEGGYENVKILSMAFDQKGRLSFMMIADHEFAYQPEWNHIQ</sequence>
<reference evidence="1 2" key="1">
    <citation type="submission" date="2024-11" db="EMBL/GenBank/DDBJ databases">
        <title>Identification and Characterization of a Novel Fosfomycin Bacillithiol Transferase FosB8 in Paenibacillus illinoisensis.</title>
        <authorList>
            <person name="Lu W."/>
        </authorList>
    </citation>
    <scope>NUCLEOTIDE SEQUENCE [LARGE SCALE GENOMIC DNA]</scope>
    <source>
        <strain evidence="1 2">WP77</strain>
    </source>
</reference>
<accession>A0ABW8HR42</accession>
<organism evidence="1 2">
    <name type="scientific">Paenibacillus illinoisensis</name>
    <dbReference type="NCBI Taxonomy" id="59845"/>
    <lineage>
        <taxon>Bacteria</taxon>
        <taxon>Bacillati</taxon>
        <taxon>Bacillota</taxon>
        <taxon>Bacilli</taxon>
        <taxon>Bacillales</taxon>
        <taxon>Paenibacillaceae</taxon>
        <taxon>Paenibacillus</taxon>
    </lineage>
</organism>
<evidence type="ECO:0000313" key="1">
    <source>
        <dbReference type="EMBL" id="MFK0522110.1"/>
    </source>
</evidence>
<gene>
    <name evidence="1" type="ORF">ACINKY_07830</name>
</gene>
<keyword evidence="2" id="KW-1185">Reference proteome</keyword>
<protein>
    <submittedName>
        <fullName evidence="1">Uncharacterized protein</fullName>
    </submittedName>
</protein>
<name>A0ABW8HR42_9BACL</name>
<proteinExistence type="predicted"/>
<dbReference type="Proteomes" id="UP001618531">
    <property type="component" value="Unassembled WGS sequence"/>
</dbReference>
<dbReference type="EMBL" id="JBIYSL010000002">
    <property type="protein sequence ID" value="MFK0522110.1"/>
    <property type="molecule type" value="Genomic_DNA"/>
</dbReference>
<dbReference type="RefSeq" id="WP_402873279.1">
    <property type="nucleotide sequence ID" value="NZ_JBIYSL010000002.1"/>
</dbReference>